<accession>A0AAN7BUT8</accession>
<dbReference type="GO" id="GO:0098703">
    <property type="term" value="P:calcium ion import across plasma membrane"/>
    <property type="evidence" value="ECO:0007669"/>
    <property type="project" value="InterPro"/>
</dbReference>
<evidence type="ECO:0008006" key="5">
    <source>
        <dbReference type="Google" id="ProtNLM"/>
    </source>
</evidence>
<evidence type="ECO:0000256" key="1">
    <source>
        <dbReference type="SAM" id="MobiDB-lite"/>
    </source>
</evidence>
<dbReference type="PANTHER" id="PTHR39142:SF1">
    <property type="entry name" value="AEL197CP"/>
    <property type="match status" value="1"/>
</dbReference>
<evidence type="ECO:0000256" key="2">
    <source>
        <dbReference type="SAM" id="Phobius"/>
    </source>
</evidence>
<reference evidence="3" key="1">
    <citation type="journal article" date="2023" name="Mol. Phylogenet. Evol.">
        <title>Genome-scale phylogeny and comparative genomics of the fungal order Sordariales.</title>
        <authorList>
            <person name="Hensen N."/>
            <person name="Bonometti L."/>
            <person name="Westerberg I."/>
            <person name="Brannstrom I.O."/>
            <person name="Guillou S."/>
            <person name="Cros-Aarteil S."/>
            <person name="Calhoun S."/>
            <person name="Haridas S."/>
            <person name="Kuo A."/>
            <person name="Mondo S."/>
            <person name="Pangilinan J."/>
            <person name="Riley R."/>
            <person name="LaButti K."/>
            <person name="Andreopoulos B."/>
            <person name="Lipzen A."/>
            <person name="Chen C."/>
            <person name="Yan M."/>
            <person name="Daum C."/>
            <person name="Ng V."/>
            <person name="Clum A."/>
            <person name="Steindorff A."/>
            <person name="Ohm R.A."/>
            <person name="Martin F."/>
            <person name="Silar P."/>
            <person name="Natvig D.O."/>
            <person name="Lalanne C."/>
            <person name="Gautier V."/>
            <person name="Ament-Velasquez S.L."/>
            <person name="Kruys A."/>
            <person name="Hutchinson M.I."/>
            <person name="Powell A.J."/>
            <person name="Barry K."/>
            <person name="Miller A.N."/>
            <person name="Grigoriev I.V."/>
            <person name="Debuchy R."/>
            <person name="Gladieux P."/>
            <person name="Hiltunen Thoren M."/>
            <person name="Johannesson H."/>
        </authorList>
    </citation>
    <scope>NUCLEOTIDE SEQUENCE</scope>
    <source>
        <strain evidence="3">CBS 990.96</strain>
    </source>
</reference>
<gene>
    <name evidence="3" type="ORF">QBC38DRAFT_471218</name>
</gene>
<dbReference type="Proteomes" id="UP001301958">
    <property type="component" value="Unassembled WGS sequence"/>
</dbReference>
<proteinExistence type="predicted"/>
<organism evidence="3 4">
    <name type="scientific">Podospora fimiseda</name>
    <dbReference type="NCBI Taxonomy" id="252190"/>
    <lineage>
        <taxon>Eukaryota</taxon>
        <taxon>Fungi</taxon>
        <taxon>Dikarya</taxon>
        <taxon>Ascomycota</taxon>
        <taxon>Pezizomycotina</taxon>
        <taxon>Sordariomycetes</taxon>
        <taxon>Sordariomycetidae</taxon>
        <taxon>Sordariales</taxon>
        <taxon>Podosporaceae</taxon>
        <taxon>Podospora</taxon>
    </lineage>
</organism>
<reference evidence="3" key="2">
    <citation type="submission" date="2023-05" db="EMBL/GenBank/DDBJ databases">
        <authorList>
            <consortium name="Lawrence Berkeley National Laboratory"/>
            <person name="Steindorff A."/>
            <person name="Hensen N."/>
            <person name="Bonometti L."/>
            <person name="Westerberg I."/>
            <person name="Brannstrom I.O."/>
            <person name="Guillou S."/>
            <person name="Cros-Aarteil S."/>
            <person name="Calhoun S."/>
            <person name="Haridas S."/>
            <person name="Kuo A."/>
            <person name="Mondo S."/>
            <person name="Pangilinan J."/>
            <person name="Riley R."/>
            <person name="Labutti K."/>
            <person name="Andreopoulos B."/>
            <person name="Lipzen A."/>
            <person name="Chen C."/>
            <person name="Yanf M."/>
            <person name="Daum C."/>
            <person name="Ng V."/>
            <person name="Clum A."/>
            <person name="Ohm R."/>
            <person name="Martin F."/>
            <person name="Silar P."/>
            <person name="Natvig D."/>
            <person name="Lalanne C."/>
            <person name="Gautier V."/>
            <person name="Ament-Velasquez S.L."/>
            <person name="Kruys A."/>
            <person name="Hutchinson M.I."/>
            <person name="Powell A.J."/>
            <person name="Barry K."/>
            <person name="Miller A.N."/>
            <person name="Grigoriev I.V."/>
            <person name="Debuchy R."/>
            <person name="Gladieux P."/>
            <person name="Thoren M.H."/>
            <person name="Johannesson H."/>
        </authorList>
    </citation>
    <scope>NUCLEOTIDE SEQUENCE</scope>
    <source>
        <strain evidence="3">CBS 990.96</strain>
    </source>
</reference>
<keyword evidence="4" id="KW-1185">Reference proteome</keyword>
<feature type="transmembrane region" description="Helical" evidence="2">
    <location>
        <begin position="21"/>
        <end position="39"/>
    </location>
</feature>
<dbReference type="Pfam" id="PF12929">
    <property type="entry name" value="Mid1"/>
    <property type="match status" value="1"/>
</dbReference>
<feature type="compositionally biased region" description="Basic and acidic residues" evidence="1">
    <location>
        <begin position="129"/>
        <end position="145"/>
    </location>
</feature>
<dbReference type="PANTHER" id="PTHR39142">
    <property type="entry name" value="MID1P"/>
    <property type="match status" value="1"/>
</dbReference>
<dbReference type="GO" id="GO:0005262">
    <property type="term" value="F:calcium channel activity"/>
    <property type="evidence" value="ECO:0007669"/>
    <property type="project" value="InterPro"/>
</dbReference>
<keyword evidence="2" id="KW-1133">Transmembrane helix</keyword>
<evidence type="ECO:0000313" key="3">
    <source>
        <dbReference type="EMBL" id="KAK4229856.1"/>
    </source>
</evidence>
<dbReference type="AlphaFoldDB" id="A0AAN7BUT8"/>
<dbReference type="EMBL" id="MU865304">
    <property type="protein sequence ID" value="KAK4229856.1"/>
    <property type="molecule type" value="Genomic_DNA"/>
</dbReference>
<evidence type="ECO:0000313" key="4">
    <source>
        <dbReference type="Proteomes" id="UP001301958"/>
    </source>
</evidence>
<name>A0AAN7BUT8_9PEZI</name>
<keyword evidence="2" id="KW-0472">Membrane</keyword>
<sequence>MATSYRECHFEMHFSPLQPRFAAPALASFLQIFLYFWLFSTPFAVALDLEPILPVPSDHGDLDISPDLAARSPLSPTYEPVFTPFDRSIIGRAAEGWESLKDNEPFEGKLDEGSILRFEFPLSDVSSRNPDERRLELRDEEKENLAEEDDDAEKLERRQNSRRVYISANTCEQPMPVDPSKTTSLPPQLTLFVSKSADFMAPGLFADDPQQWVVSFTEGAVMFDFPADHNVYMAVHAPNVSDDFTGSYSFKIAASTDHSYFSFKDRNTNDLIWVDSDSQGALLYTHSLTATNDPEVQEKALSSQPYVLFAHNQNDTSINGLKYSYCGLQKRAQIALSDGRGTDLVKSSMITRGAEGFVRQQFFFRSLNSSSKYWGILAKDRSLTSNKRQNQAGGGQEVFQAINFTTKSDHNNCALITDLEFCNEVAYSVPHNPTKEQFKDLRDLGVWYDTFAKINYENFNKSLSQIQCEAPSSQMYSLVRNCTDCARAYKNWLCTVAIPRCEGFDNNDSWLQPRAVFQPYPNGERLSDEVLAQFKPFENMTSFNRSRSTRIDETITPGPHKELLPCDWLCYDLVRNCPAKLGFSCPKPDSIGFEHNYGQPDPDAGRTPTCNYQGAAHTLSAAPGRFSGGDVWGLRSWVILAGVVGVLVT</sequence>
<dbReference type="InterPro" id="IPR024338">
    <property type="entry name" value="MID1/Yam8"/>
</dbReference>
<comment type="caution">
    <text evidence="3">The sequence shown here is derived from an EMBL/GenBank/DDBJ whole genome shotgun (WGS) entry which is preliminary data.</text>
</comment>
<keyword evidence="2" id="KW-0812">Transmembrane</keyword>
<protein>
    <recommendedName>
        <fullName evidence="5">Stretch-activated cation channel MID1</fullName>
    </recommendedName>
</protein>
<feature type="region of interest" description="Disordered" evidence="1">
    <location>
        <begin position="126"/>
        <end position="159"/>
    </location>
</feature>